<dbReference type="AlphaFoldDB" id="K2F738"/>
<organism evidence="1">
    <name type="scientific">uncultured bacterium</name>
    <name type="common">gcode 4</name>
    <dbReference type="NCBI Taxonomy" id="1234023"/>
    <lineage>
        <taxon>Bacteria</taxon>
        <taxon>environmental samples</taxon>
    </lineage>
</organism>
<dbReference type="EMBL" id="AMFJ01000623">
    <property type="protein sequence ID" value="EKE26956.1"/>
    <property type="molecule type" value="Genomic_DNA"/>
</dbReference>
<name>K2F738_9BACT</name>
<gene>
    <name evidence="1" type="ORF">ACD_4C00107G0002</name>
</gene>
<comment type="caution">
    <text evidence="1">The sequence shown here is derived from an EMBL/GenBank/DDBJ whole genome shotgun (WGS) entry which is preliminary data.</text>
</comment>
<proteinExistence type="predicted"/>
<sequence length="89" mass="10580">MSYTFKRVTPVYLIYTLDFNHFLNGLIINNLKKSLFFFTNLENIYNPITSLIGKFFLRQNAFGFVIKGIFCCFEYKKCILYGTIYIVEM</sequence>
<accession>K2F738</accession>
<evidence type="ECO:0000313" key="1">
    <source>
        <dbReference type="EMBL" id="EKE26956.1"/>
    </source>
</evidence>
<protein>
    <submittedName>
        <fullName evidence="1">Uncharacterized protein</fullName>
    </submittedName>
</protein>
<reference evidence="1" key="1">
    <citation type="journal article" date="2012" name="Science">
        <title>Fermentation, hydrogen, and sulfur metabolism in multiple uncultivated bacterial phyla.</title>
        <authorList>
            <person name="Wrighton K.C."/>
            <person name="Thomas B.C."/>
            <person name="Sharon I."/>
            <person name="Miller C.S."/>
            <person name="Castelle C.J."/>
            <person name="VerBerkmoes N.C."/>
            <person name="Wilkins M.J."/>
            <person name="Hettich R.L."/>
            <person name="Lipton M.S."/>
            <person name="Williams K.H."/>
            <person name="Long P.E."/>
            <person name="Banfield J.F."/>
        </authorList>
    </citation>
    <scope>NUCLEOTIDE SEQUENCE [LARGE SCALE GENOMIC DNA]</scope>
</reference>